<name>A0A7W5E402_9BACT</name>
<dbReference type="EMBL" id="JACHXU010000023">
    <property type="protein sequence ID" value="MBB3209427.1"/>
    <property type="molecule type" value="Genomic_DNA"/>
</dbReference>
<comment type="caution">
    <text evidence="1">The sequence shown here is derived from an EMBL/GenBank/DDBJ whole genome shotgun (WGS) entry which is preliminary data.</text>
</comment>
<dbReference type="Proteomes" id="UP000536179">
    <property type="component" value="Unassembled WGS sequence"/>
</dbReference>
<reference evidence="1 2" key="1">
    <citation type="submission" date="2020-08" db="EMBL/GenBank/DDBJ databases">
        <title>Genomic Encyclopedia of Type Strains, Phase III (KMG-III): the genomes of soil and plant-associated and newly described type strains.</title>
        <authorList>
            <person name="Whitman W."/>
        </authorList>
    </citation>
    <scope>NUCLEOTIDE SEQUENCE [LARGE SCALE GENOMIC DNA]</scope>
    <source>
        <strain evidence="1 2">CECT 8075</strain>
    </source>
</reference>
<evidence type="ECO:0000313" key="1">
    <source>
        <dbReference type="EMBL" id="MBB3209427.1"/>
    </source>
</evidence>
<sequence length="65" mass="7521">MGIPASRTFRLNCVNRFALMVWAQEMPARNIQPFMVDTCHSELDGQIDRTIRIIAINFDLPTMPR</sequence>
<keyword evidence="2" id="KW-1185">Reference proteome</keyword>
<proteinExistence type="predicted"/>
<organism evidence="1 2">
    <name type="scientific">Aporhodopirellula rubra</name>
    <dbReference type="NCBI Taxonomy" id="980271"/>
    <lineage>
        <taxon>Bacteria</taxon>
        <taxon>Pseudomonadati</taxon>
        <taxon>Planctomycetota</taxon>
        <taxon>Planctomycetia</taxon>
        <taxon>Pirellulales</taxon>
        <taxon>Pirellulaceae</taxon>
        <taxon>Aporhodopirellula</taxon>
    </lineage>
</organism>
<gene>
    <name evidence="1" type="ORF">FHS27_005267</name>
</gene>
<evidence type="ECO:0000313" key="2">
    <source>
        <dbReference type="Proteomes" id="UP000536179"/>
    </source>
</evidence>
<dbReference type="AlphaFoldDB" id="A0A7W5E402"/>
<protein>
    <submittedName>
        <fullName evidence="1">Uncharacterized protein</fullName>
    </submittedName>
</protein>
<accession>A0A7W5E402</accession>